<proteinExistence type="predicted"/>
<dbReference type="EMBL" id="FR904521">
    <property type="protein sequence ID" value="CDQ65887.1"/>
    <property type="molecule type" value="Genomic_DNA"/>
</dbReference>
<sequence length="67" mass="7347">MHACRIDHNLIWNAVFLVVDQNSGNIDLPPNMTSWSSFHNGVSAGLKIAPGLPGGLCLHRRQQSQEP</sequence>
<evidence type="ECO:0000313" key="1">
    <source>
        <dbReference type="EMBL" id="CDQ65887.1"/>
    </source>
</evidence>
<dbReference type="STRING" id="8022.A0A060WFF5"/>
<dbReference type="AlphaFoldDB" id="A0A060WFF5"/>
<organism evidence="1 2">
    <name type="scientific">Oncorhynchus mykiss</name>
    <name type="common">Rainbow trout</name>
    <name type="synonym">Salmo gairdneri</name>
    <dbReference type="NCBI Taxonomy" id="8022"/>
    <lineage>
        <taxon>Eukaryota</taxon>
        <taxon>Metazoa</taxon>
        <taxon>Chordata</taxon>
        <taxon>Craniata</taxon>
        <taxon>Vertebrata</taxon>
        <taxon>Euteleostomi</taxon>
        <taxon>Actinopterygii</taxon>
        <taxon>Neopterygii</taxon>
        <taxon>Teleostei</taxon>
        <taxon>Protacanthopterygii</taxon>
        <taxon>Salmoniformes</taxon>
        <taxon>Salmonidae</taxon>
        <taxon>Salmoninae</taxon>
        <taxon>Oncorhynchus</taxon>
    </lineage>
</organism>
<dbReference type="Proteomes" id="UP000193380">
    <property type="component" value="Unassembled WGS sequence"/>
</dbReference>
<name>A0A060WFF5_ONCMY</name>
<protein>
    <submittedName>
        <fullName evidence="1">Uncharacterized protein</fullName>
    </submittedName>
</protein>
<evidence type="ECO:0000313" key="2">
    <source>
        <dbReference type="Proteomes" id="UP000193380"/>
    </source>
</evidence>
<accession>A0A060WFF5</accession>
<dbReference type="PaxDb" id="8022-A0A060WFF5"/>
<reference evidence="1" key="2">
    <citation type="submission" date="2014-03" db="EMBL/GenBank/DDBJ databases">
        <authorList>
            <person name="Genoscope - CEA"/>
        </authorList>
    </citation>
    <scope>NUCLEOTIDE SEQUENCE</scope>
</reference>
<gene>
    <name evidence="1" type="ORF">GSONMT00074244001</name>
</gene>
<reference evidence="1" key="1">
    <citation type="journal article" date="2014" name="Nat. Commun.">
        <title>The rainbow trout genome provides novel insights into evolution after whole-genome duplication in vertebrates.</title>
        <authorList>
            <person name="Berthelot C."/>
            <person name="Brunet F."/>
            <person name="Chalopin D."/>
            <person name="Juanchich A."/>
            <person name="Bernard M."/>
            <person name="Noel B."/>
            <person name="Bento P."/>
            <person name="Da Silva C."/>
            <person name="Labadie K."/>
            <person name="Alberti A."/>
            <person name="Aury J.M."/>
            <person name="Louis A."/>
            <person name="Dehais P."/>
            <person name="Bardou P."/>
            <person name="Montfort J."/>
            <person name="Klopp C."/>
            <person name="Cabau C."/>
            <person name="Gaspin C."/>
            <person name="Thorgaard G.H."/>
            <person name="Boussaha M."/>
            <person name="Quillet E."/>
            <person name="Guyomard R."/>
            <person name="Galiana D."/>
            <person name="Bobe J."/>
            <person name="Volff J.N."/>
            <person name="Genet C."/>
            <person name="Wincker P."/>
            <person name="Jaillon O."/>
            <person name="Roest Crollius H."/>
            <person name="Guiguen Y."/>
        </authorList>
    </citation>
    <scope>NUCLEOTIDE SEQUENCE [LARGE SCALE GENOMIC DNA]</scope>
</reference>